<feature type="non-terminal residue" evidence="1">
    <location>
        <position position="1"/>
    </location>
</feature>
<keyword evidence="2" id="KW-1185">Reference proteome</keyword>
<accession>A0A9D4VB66</accession>
<dbReference type="AlphaFoldDB" id="A0A9D4VB66"/>
<proteinExistence type="predicted"/>
<evidence type="ECO:0000313" key="1">
    <source>
        <dbReference type="EMBL" id="KAI5082413.1"/>
    </source>
</evidence>
<evidence type="ECO:0000313" key="2">
    <source>
        <dbReference type="Proteomes" id="UP000886520"/>
    </source>
</evidence>
<dbReference type="Proteomes" id="UP000886520">
    <property type="component" value="Chromosome 2"/>
</dbReference>
<protein>
    <submittedName>
        <fullName evidence="1">Uncharacterized protein</fullName>
    </submittedName>
</protein>
<comment type="caution">
    <text evidence="1">The sequence shown here is derived from an EMBL/GenBank/DDBJ whole genome shotgun (WGS) entry which is preliminary data.</text>
</comment>
<organism evidence="1 2">
    <name type="scientific">Adiantum capillus-veneris</name>
    <name type="common">Maidenhair fern</name>
    <dbReference type="NCBI Taxonomy" id="13818"/>
    <lineage>
        <taxon>Eukaryota</taxon>
        <taxon>Viridiplantae</taxon>
        <taxon>Streptophyta</taxon>
        <taxon>Embryophyta</taxon>
        <taxon>Tracheophyta</taxon>
        <taxon>Polypodiopsida</taxon>
        <taxon>Polypodiidae</taxon>
        <taxon>Polypodiales</taxon>
        <taxon>Pteridineae</taxon>
        <taxon>Pteridaceae</taxon>
        <taxon>Vittarioideae</taxon>
        <taxon>Adiantum</taxon>
    </lineage>
</organism>
<dbReference type="EMBL" id="JABFUD020000003">
    <property type="protein sequence ID" value="KAI5082413.1"/>
    <property type="molecule type" value="Genomic_DNA"/>
</dbReference>
<gene>
    <name evidence="1" type="ORF">GOP47_0002156</name>
</gene>
<name>A0A9D4VB66_ADICA</name>
<reference evidence="1" key="1">
    <citation type="submission" date="2021-01" db="EMBL/GenBank/DDBJ databases">
        <title>Adiantum capillus-veneris genome.</title>
        <authorList>
            <person name="Fang Y."/>
            <person name="Liao Q."/>
        </authorList>
    </citation>
    <scope>NUCLEOTIDE SEQUENCE</scope>
    <source>
        <strain evidence="1">H3</strain>
        <tissue evidence="1">Leaf</tissue>
    </source>
</reference>
<sequence>HFHCDLPHLIDLDEKDTFRFKFFCVFGERFDTPSLCSSVLHAQSFQKNNLFPITLHETSMFMFLCCKWFQKFSSSEILEDGEPTSIVEVRPLKQLQMTLYRFRHDPKKQALQISMKFKYRMTTHQSGLSKSPSHDSRHCWRSPSTLYSLVSVPHF</sequence>